<reference evidence="2 3" key="1">
    <citation type="submission" date="2024-05" db="EMBL/GenBank/DDBJ databases">
        <title>A draft genome resource for the thread blight pathogen Marasmius tenuissimus strain MS-2.</title>
        <authorList>
            <person name="Yulfo-Soto G.E."/>
            <person name="Baruah I.K."/>
            <person name="Amoako-Attah I."/>
            <person name="Bukari Y."/>
            <person name="Meinhardt L.W."/>
            <person name="Bailey B.A."/>
            <person name="Cohen S.P."/>
        </authorList>
    </citation>
    <scope>NUCLEOTIDE SEQUENCE [LARGE SCALE GENOMIC DNA]</scope>
    <source>
        <strain evidence="2 3">MS-2</strain>
    </source>
</reference>
<protein>
    <recommendedName>
        <fullName evidence="1">GST N-terminal domain-containing protein</fullName>
    </recommendedName>
</protein>
<organism evidence="2 3">
    <name type="scientific">Marasmius tenuissimus</name>
    <dbReference type="NCBI Taxonomy" id="585030"/>
    <lineage>
        <taxon>Eukaryota</taxon>
        <taxon>Fungi</taxon>
        <taxon>Dikarya</taxon>
        <taxon>Basidiomycota</taxon>
        <taxon>Agaricomycotina</taxon>
        <taxon>Agaricomycetes</taxon>
        <taxon>Agaricomycetidae</taxon>
        <taxon>Agaricales</taxon>
        <taxon>Marasmiineae</taxon>
        <taxon>Marasmiaceae</taxon>
        <taxon>Marasmius</taxon>
    </lineage>
</organism>
<evidence type="ECO:0000313" key="2">
    <source>
        <dbReference type="EMBL" id="KAL0060639.1"/>
    </source>
</evidence>
<accession>A0ABR2ZI34</accession>
<dbReference type="PROSITE" id="PS50404">
    <property type="entry name" value="GST_NTER"/>
    <property type="match status" value="1"/>
</dbReference>
<comment type="caution">
    <text evidence="2">The sequence shown here is derived from an EMBL/GenBank/DDBJ whole genome shotgun (WGS) entry which is preliminary data.</text>
</comment>
<proteinExistence type="predicted"/>
<dbReference type="Proteomes" id="UP001437256">
    <property type="component" value="Unassembled WGS sequence"/>
</dbReference>
<dbReference type="SUPFAM" id="SSF52833">
    <property type="entry name" value="Thioredoxin-like"/>
    <property type="match status" value="1"/>
</dbReference>
<dbReference type="InterPro" id="IPR036249">
    <property type="entry name" value="Thioredoxin-like_sf"/>
</dbReference>
<dbReference type="Pfam" id="PF22041">
    <property type="entry name" value="GST_C_7"/>
    <property type="match status" value="1"/>
</dbReference>
<dbReference type="InterPro" id="IPR054416">
    <property type="entry name" value="GST_UstS-like_C"/>
</dbReference>
<dbReference type="Pfam" id="PF13417">
    <property type="entry name" value="GST_N_3"/>
    <property type="match status" value="1"/>
</dbReference>
<keyword evidence="3" id="KW-1185">Reference proteome</keyword>
<dbReference type="InterPro" id="IPR004045">
    <property type="entry name" value="Glutathione_S-Trfase_N"/>
</dbReference>
<sequence>MISLYDIGPTTHSGTQVTGASPFVRIIIFILRYKNLRYEIVPIGLTDIERVAKELGAAPTITFSSTKYTVPFIKDSTTGKVISDSSAIAQYLDEAYPDTPPVVPADSLILQRIFLSDAIGRVGNTYKAAIRPKLVGHFPKDYQEAASRGRVPQPTSSEVIEACEDGKVQFTKFSEILNGGAPLREFTMGARPTFADFGLVAFVYPAKFIYGAESDEWKEMRSWANGWVGWVTDKVVEITAVENSQ</sequence>
<dbReference type="Gene3D" id="1.20.1050.10">
    <property type="match status" value="1"/>
</dbReference>
<feature type="domain" description="GST N-terminal" evidence="1">
    <location>
        <begin position="11"/>
        <end position="100"/>
    </location>
</feature>
<name>A0ABR2ZI34_9AGAR</name>
<dbReference type="Gene3D" id="3.40.30.10">
    <property type="entry name" value="Glutaredoxin"/>
    <property type="match status" value="1"/>
</dbReference>
<dbReference type="EMBL" id="JBBXMP010000167">
    <property type="protein sequence ID" value="KAL0060639.1"/>
    <property type="molecule type" value="Genomic_DNA"/>
</dbReference>
<evidence type="ECO:0000259" key="1">
    <source>
        <dbReference type="PROSITE" id="PS50404"/>
    </source>
</evidence>
<evidence type="ECO:0000313" key="3">
    <source>
        <dbReference type="Proteomes" id="UP001437256"/>
    </source>
</evidence>
<gene>
    <name evidence="2" type="ORF">AAF712_012582</name>
</gene>